<proteinExistence type="predicted"/>
<evidence type="ECO:0000313" key="1">
    <source>
        <dbReference type="EMBL" id="TDP89586.1"/>
    </source>
</evidence>
<evidence type="ECO:0000313" key="2">
    <source>
        <dbReference type="Proteomes" id="UP000295601"/>
    </source>
</evidence>
<name>A0A4R6RU68_9MICO</name>
<comment type="caution">
    <text evidence="1">The sequence shown here is derived from an EMBL/GenBank/DDBJ whole genome shotgun (WGS) entry which is preliminary data.</text>
</comment>
<accession>A0A4R6RU68</accession>
<dbReference type="EMBL" id="SNYA01000009">
    <property type="protein sequence ID" value="TDP89586.1"/>
    <property type="molecule type" value="Genomic_DNA"/>
</dbReference>
<organism evidence="1 2">
    <name type="scientific">Leucobacter luti</name>
    <dbReference type="NCBI Taxonomy" id="340320"/>
    <lineage>
        <taxon>Bacteria</taxon>
        <taxon>Bacillati</taxon>
        <taxon>Actinomycetota</taxon>
        <taxon>Actinomycetes</taxon>
        <taxon>Micrococcales</taxon>
        <taxon>Microbacteriaceae</taxon>
        <taxon>Leucobacter</taxon>
    </lineage>
</organism>
<sequence>MCAGKIKVSGGQLQAAAAAVLLRMNVIQLMFRPGLPASLRWTVTLFSCMRQLHEMVWIQRSTFRRSTTP</sequence>
<dbReference type="AlphaFoldDB" id="A0A4R6RU68"/>
<dbReference type="Proteomes" id="UP000295601">
    <property type="component" value="Unassembled WGS sequence"/>
</dbReference>
<reference evidence="1 2" key="1">
    <citation type="submission" date="2019-03" db="EMBL/GenBank/DDBJ databases">
        <title>Genomic analyses of the natural microbiome of Caenorhabditis elegans.</title>
        <authorList>
            <person name="Samuel B."/>
        </authorList>
    </citation>
    <scope>NUCLEOTIDE SEQUENCE [LARGE SCALE GENOMIC DNA]</scope>
    <source>
        <strain evidence="1 2">JUb18</strain>
    </source>
</reference>
<keyword evidence="2" id="KW-1185">Reference proteome</keyword>
<gene>
    <name evidence="1" type="ORF">EDF62_3339</name>
</gene>
<protein>
    <submittedName>
        <fullName evidence="1">Uncharacterized protein</fullName>
    </submittedName>
</protein>